<dbReference type="InterPro" id="IPR038377">
    <property type="entry name" value="Na/Glc_symporter_sf"/>
</dbReference>
<dbReference type="GO" id="GO:0046942">
    <property type="term" value="P:carboxylic acid transport"/>
    <property type="evidence" value="ECO:0007669"/>
    <property type="project" value="UniProtKB-ARBA"/>
</dbReference>
<keyword evidence="4" id="KW-1003">Cell membrane</keyword>
<comment type="subcellular location">
    <subcellularLocation>
        <location evidence="1">Membrane</location>
        <topology evidence="1">Multi-pass membrane protein</topology>
    </subcellularLocation>
</comment>
<dbReference type="InterPro" id="IPR018212">
    <property type="entry name" value="Na/solute_symporter_CS"/>
</dbReference>
<reference evidence="12 14" key="1">
    <citation type="submission" date="2019-03" db="EMBL/GenBank/DDBJ databases">
        <title>Genomic Encyclopedia of Type Strains, Phase IV (KMG-IV): sequencing the most valuable type-strain genomes for metagenomic binning, comparative biology and taxonomic classification.</title>
        <authorList>
            <person name="Goeker M."/>
        </authorList>
    </citation>
    <scope>NUCLEOTIDE SEQUENCE [LARGE SCALE GENOMIC DNA]</scope>
    <source>
        <strain evidence="12 14">DSM 17474</strain>
    </source>
</reference>
<gene>
    <name evidence="12" type="ORF">EV680_10128</name>
    <name evidence="13" type="ORF">LVJ78_09155</name>
</gene>
<comment type="similarity">
    <text evidence="2 10">Belongs to the sodium:solute symporter (SSF) (TC 2.A.21) family.</text>
</comment>
<reference evidence="13" key="3">
    <citation type="journal article" date="2022" name="Res Sq">
        <title>Evolution of multicellular longitudinally dividing oral cavity symbionts (Neisseriaceae).</title>
        <authorList>
            <person name="Nyongesa S."/>
            <person name="Weber P."/>
            <person name="Bernet E."/>
            <person name="Pullido F."/>
            <person name="Nieckarz M."/>
            <person name="Delaby M."/>
            <person name="Nieves C."/>
            <person name="Viehboeck T."/>
            <person name="Krause N."/>
            <person name="Rivera-Millot A."/>
            <person name="Nakamura A."/>
            <person name="Vischer N."/>
            <person name="VanNieuwenhze M."/>
            <person name="Brun Y."/>
            <person name="Cava F."/>
            <person name="Bulgheresi S."/>
            <person name="Veyrier F."/>
        </authorList>
    </citation>
    <scope>NUCLEOTIDE SEQUENCE</scope>
    <source>
        <strain evidence="13">1258/02</strain>
    </source>
</reference>
<dbReference type="PROSITE" id="PS00457">
    <property type="entry name" value="NA_SOLUT_SYMP_2"/>
    <property type="match status" value="1"/>
</dbReference>
<keyword evidence="7 11" id="KW-1133">Transmembrane helix</keyword>
<feature type="transmembrane region" description="Helical" evidence="11">
    <location>
        <begin position="179"/>
        <end position="200"/>
    </location>
</feature>
<dbReference type="NCBIfam" id="TIGR03648">
    <property type="entry name" value="Na_symport_lg"/>
    <property type="match status" value="1"/>
</dbReference>
<proteinExistence type="inferred from homology"/>
<dbReference type="GO" id="GO:0015293">
    <property type="term" value="F:symporter activity"/>
    <property type="evidence" value="ECO:0007669"/>
    <property type="project" value="UniProtKB-KW"/>
</dbReference>
<evidence type="ECO:0000256" key="11">
    <source>
        <dbReference type="SAM" id="Phobius"/>
    </source>
</evidence>
<accession>A0AAE9GTQ4</accession>
<dbReference type="Gene3D" id="1.20.1730.10">
    <property type="entry name" value="Sodium/glucose cotransporter"/>
    <property type="match status" value="1"/>
</dbReference>
<evidence type="ECO:0000256" key="8">
    <source>
        <dbReference type="ARBA" id="ARBA00023136"/>
    </source>
</evidence>
<dbReference type="PROSITE" id="PS50283">
    <property type="entry name" value="NA_SOLUT_SYMP_3"/>
    <property type="match status" value="1"/>
</dbReference>
<dbReference type="CDD" id="cd11480">
    <property type="entry name" value="SLC5sbd_u4"/>
    <property type="match status" value="1"/>
</dbReference>
<feature type="transmembrane region" description="Helical" evidence="11">
    <location>
        <begin position="6"/>
        <end position="25"/>
    </location>
</feature>
<evidence type="ECO:0000256" key="4">
    <source>
        <dbReference type="ARBA" id="ARBA00022475"/>
    </source>
</evidence>
<feature type="transmembrane region" description="Helical" evidence="11">
    <location>
        <begin position="281"/>
        <end position="302"/>
    </location>
</feature>
<evidence type="ECO:0000256" key="6">
    <source>
        <dbReference type="ARBA" id="ARBA00022847"/>
    </source>
</evidence>
<sequence length="589" mass="62328">MSQFVINLIFVGASFALYFGIAIWARAGSTKEFYVAGGGVHPVLNGMATAADWMSAASFISMAGLLAMGGYGASAYLMGWTGGYVLLALLLAPYLRKFGKFTVPDFIGDRFYSRTARLVAVACLIIASTTYVIGQMTGAGVAFSRFLEVSSTTGLIIASIVVLFYAVLGGMKGITYTQVAQYVVLIIAYTIPAVFISLNLTGNPIPPLGLFSNETASGMPLLQKLDLLVTDLGFTAYTADIPNKLNMFLFTLSLMIGTAGLPHVIIRFFTVPKVSDARSSAGWALVFIALLYTTAPAVGSMARINLIDTIYPQGAAAAPIEFEARPEWMKSWETTGLLKFDDKNSDGRIQYYNDKSAGFEATAAERGWKGNELTVNNDILVLANPEIANLPSWVIGLIAAGGLAAALSTAAGLLLAISSAISHDLIKKTLKPDISEKGELMAARISMTVAIVIATWLGINPPGFAAQVVALAFGIAAASIFPALMMGIFSKRINSAGATAGMLAGLISTCVYIFLYLGWFFIPGTNTFENVEANWLFGISPLSFGAVGAIINFVVAFVVSSLGKAPPQEVQDLVESVRYPRGAGGAVDH</sequence>
<keyword evidence="14" id="KW-1185">Reference proteome</keyword>
<keyword evidence="9" id="KW-0739">Sodium transport</keyword>
<keyword evidence="5 11" id="KW-0812">Transmembrane</keyword>
<evidence type="ECO:0000256" key="1">
    <source>
        <dbReference type="ARBA" id="ARBA00004141"/>
    </source>
</evidence>
<dbReference type="GO" id="GO:0005886">
    <property type="term" value="C:plasma membrane"/>
    <property type="evidence" value="ECO:0007669"/>
    <property type="project" value="TreeGrafter"/>
</dbReference>
<evidence type="ECO:0000256" key="5">
    <source>
        <dbReference type="ARBA" id="ARBA00022692"/>
    </source>
</evidence>
<organism evidence="13 15">
    <name type="scientific">Uruburuella suis</name>
    <dbReference type="NCBI Taxonomy" id="252130"/>
    <lineage>
        <taxon>Bacteria</taxon>
        <taxon>Pseudomonadati</taxon>
        <taxon>Pseudomonadota</taxon>
        <taxon>Betaproteobacteria</taxon>
        <taxon>Neisseriales</taxon>
        <taxon>Neisseriaceae</taxon>
        <taxon>Uruburuella</taxon>
    </lineage>
</organism>
<feature type="transmembrane region" description="Helical" evidence="11">
    <location>
        <begin position="441"/>
        <end position="459"/>
    </location>
</feature>
<evidence type="ECO:0000313" key="15">
    <source>
        <dbReference type="Proteomes" id="UP000829756"/>
    </source>
</evidence>
<reference evidence="13" key="2">
    <citation type="submission" date="2021-12" db="EMBL/GenBank/DDBJ databases">
        <authorList>
            <person name="Veyrier F.J."/>
        </authorList>
    </citation>
    <scope>NUCLEOTIDE SEQUENCE</scope>
    <source>
        <strain evidence="13">1258/02</strain>
    </source>
</reference>
<keyword evidence="8 11" id="KW-0472">Membrane</keyword>
<dbReference type="InterPro" id="IPR019899">
    <property type="entry name" value="Na/solute_symporter_VC_2705"/>
</dbReference>
<evidence type="ECO:0000256" key="7">
    <source>
        <dbReference type="ARBA" id="ARBA00022989"/>
    </source>
</evidence>
<dbReference type="AlphaFoldDB" id="A0AAE9GTQ4"/>
<dbReference type="Proteomes" id="UP000829756">
    <property type="component" value="Chromosome"/>
</dbReference>
<dbReference type="InterPro" id="IPR001734">
    <property type="entry name" value="Na/solute_symporter"/>
</dbReference>
<dbReference type="Pfam" id="PF00474">
    <property type="entry name" value="SSF"/>
    <property type="match status" value="2"/>
</dbReference>
<feature type="transmembrane region" description="Helical" evidence="11">
    <location>
        <begin position="116"/>
        <end position="134"/>
    </location>
</feature>
<name>A0AAE9GTQ4_9NEIS</name>
<feature type="transmembrane region" description="Helical" evidence="11">
    <location>
        <begin position="534"/>
        <end position="559"/>
    </location>
</feature>
<evidence type="ECO:0000313" key="14">
    <source>
        <dbReference type="Proteomes" id="UP000294721"/>
    </source>
</evidence>
<evidence type="ECO:0000256" key="10">
    <source>
        <dbReference type="RuleBase" id="RU362091"/>
    </source>
</evidence>
<evidence type="ECO:0000313" key="13">
    <source>
        <dbReference type="EMBL" id="UOO78861.1"/>
    </source>
</evidence>
<keyword evidence="9" id="KW-0406">Ion transport</keyword>
<feature type="transmembrane region" description="Helical" evidence="11">
    <location>
        <begin position="77"/>
        <end position="95"/>
    </location>
</feature>
<feature type="transmembrane region" description="Helical" evidence="11">
    <location>
        <begin position="465"/>
        <end position="489"/>
    </location>
</feature>
<feature type="transmembrane region" description="Helical" evidence="11">
    <location>
        <begin position="247"/>
        <end position="269"/>
    </location>
</feature>
<dbReference type="KEGG" id="usu:LVJ78_09155"/>
<evidence type="ECO:0000256" key="3">
    <source>
        <dbReference type="ARBA" id="ARBA00022448"/>
    </source>
</evidence>
<dbReference type="GO" id="GO:0006814">
    <property type="term" value="P:sodium ion transport"/>
    <property type="evidence" value="ECO:0007669"/>
    <property type="project" value="UniProtKB-KW"/>
</dbReference>
<dbReference type="Proteomes" id="UP000294721">
    <property type="component" value="Unassembled WGS sequence"/>
</dbReference>
<dbReference type="EMBL" id="SLXE01000001">
    <property type="protein sequence ID" value="TCP10363.1"/>
    <property type="molecule type" value="Genomic_DNA"/>
</dbReference>
<evidence type="ECO:0000256" key="2">
    <source>
        <dbReference type="ARBA" id="ARBA00006434"/>
    </source>
</evidence>
<keyword evidence="9" id="KW-0915">Sodium</keyword>
<feature type="transmembrane region" description="Helical" evidence="11">
    <location>
        <begin position="393"/>
        <end position="421"/>
    </location>
</feature>
<keyword evidence="3" id="KW-0813">Transport</keyword>
<dbReference type="RefSeq" id="WP_132951954.1">
    <property type="nucleotide sequence ID" value="NZ_CALJUB010000144.1"/>
</dbReference>
<feature type="transmembrane region" description="Helical" evidence="11">
    <location>
        <begin position="501"/>
        <end position="522"/>
    </location>
</feature>
<dbReference type="PANTHER" id="PTHR48086">
    <property type="entry name" value="SODIUM/PROLINE SYMPORTER-RELATED"/>
    <property type="match status" value="1"/>
</dbReference>
<dbReference type="InterPro" id="IPR050277">
    <property type="entry name" value="Sodium:Solute_Symporter"/>
</dbReference>
<feature type="transmembrane region" description="Helical" evidence="11">
    <location>
        <begin position="146"/>
        <end position="167"/>
    </location>
</feature>
<dbReference type="PANTHER" id="PTHR48086:SF5">
    <property type="entry name" value="NA(+):SOLUTE SYMPORTER (SSF FAMILY)"/>
    <property type="match status" value="1"/>
</dbReference>
<evidence type="ECO:0000313" key="12">
    <source>
        <dbReference type="EMBL" id="TCP10363.1"/>
    </source>
</evidence>
<protein>
    <submittedName>
        <fullName evidence="13">Cation acetate symporter</fullName>
    </submittedName>
    <submittedName>
        <fullName evidence="12">Cation/acetate symporter</fullName>
    </submittedName>
</protein>
<keyword evidence="6" id="KW-0769">Symport</keyword>
<evidence type="ECO:0000256" key="9">
    <source>
        <dbReference type="ARBA" id="ARBA00023201"/>
    </source>
</evidence>
<dbReference type="EMBL" id="CP091507">
    <property type="protein sequence ID" value="UOO78861.1"/>
    <property type="molecule type" value="Genomic_DNA"/>
</dbReference>